<name>A0A8E2AK35_9APHY</name>
<accession>A0A8E2AK35</accession>
<gene>
    <name evidence="3" type="ORF">OBBRIDRAFT_264424</name>
</gene>
<reference evidence="3 4" key="1">
    <citation type="submission" date="2016-07" db="EMBL/GenBank/DDBJ databases">
        <title>Draft genome of the white-rot fungus Obba rivulosa 3A-2.</title>
        <authorList>
            <consortium name="DOE Joint Genome Institute"/>
            <person name="Miettinen O."/>
            <person name="Riley R."/>
            <person name="Acob R."/>
            <person name="Barry K."/>
            <person name="Cullen D."/>
            <person name="De Vries R."/>
            <person name="Hainaut M."/>
            <person name="Hatakka A."/>
            <person name="Henrissat B."/>
            <person name="Hilden K."/>
            <person name="Kuo R."/>
            <person name="Labutti K."/>
            <person name="Lipzen A."/>
            <person name="Makela M.R."/>
            <person name="Sandor L."/>
            <person name="Spatafora J.W."/>
            <person name="Grigoriev I.V."/>
            <person name="Hibbett D.S."/>
        </authorList>
    </citation>
    <scope>NUCLEOTIDE SEQUENCE [LARGE SCALE GENOMIC DNA]</scope>
    <source>
        <strain evidence="3 4">3A-2</strain>
    </source>
</reference>
<keyword evidence="1" id="KW-1133">Transmembrane helix</keyword>
<evidence type="ECO:0000256" key="2">
    <source>
        <dbReference type="SAM" id="SignalP"/>
    </source>
</evidence>
<evidence type="ECO:0000313" key="3">
    <source>
        <dbReference type="EMBL" id="OCH86028.1"/>
    </source>
</evidence>
<feature type="signal peptide" evidence="2">
    <location>
        <begin position="1"/>
        <end position="20"/>
    </location>
</feature>
<evidence type="ECO:0000313" key="4">
    <source>
        <dbReference type="Proteomes" id="UP000250043"/>
    </source>
</evidence>
<feature type="chain" id="PRO_5034216368" evidence="2">
    <location>
        <begin position="21"/>
        <end position="126"/>
    </location>
</feature>
<organism evidence="3 4">
    <name type="scientific">Obba rivulosa</name>
    <dbReference type="NCBI Taxonomy" id="1052685"/>
    <lineage>
        <taxon>Eukaryota</taxon>
        <taxon>Fungi</taxon>
        <taxon>Dikarya</taxon>
        <taxon>Basidiomycota</taxon>
        <taxon>Agaricomycotina</taxon>
        <taxon>Agaricomycetes</taxon>
        <taxon>Polyporales</taxon>
        <taxon>Gelatoporiaceae</taxon>
        <taxon>Obba</taxon>
    </lineage>
</organism>
<feature type="transmembrane region" description="Helical" evidence="1">
    <location>
        <begin position="39"/>
        <end position="58"/>
    </location>
</feature>
<keyword evidence="1" id="KW-0812">Transmembrane</keyword>
<dbReference type="Proteomes" id="UP000250043">
    <property type="component" value="Unassembled WGS sequence"/>
</dbReference>
<keyword evidence="4" id="KW-1185">Reference proteome</keyword>
<evidence type="ECO:0000256" key="1">
    <source>
        <dbReference type="SAM" id="Phobius"/>
    </source>
</evidence>
<proteinExistence type="predicted"/>
<dbReference type="AlphaFoldDB" id="A0A8E2AK35"/>
<protein>
    <submittedName>
        <fullName evidence="3">Uncharacterized protein</fullName>
    </submittedName>
</protein>
<sequence length="126" mass="14024">MSYNALVLRLIVACVSPVGSVIGGQVYDHSLVSWNTLSHGNVGVPAISYLLSAVLYLGERLPMRRLRRRECARRSRVARHPLFTHRRSCVGMMASMFGHQSVTHFCLTSNVMVLIQSQATKVPTSR</sequence>
<keyword evidence="2" id="KW-0732">Signal</keyword>
<keyword evidence="1" id="KW-0472">Membrane</keyword>
<dbReference type="EMBL" id="KV722548">
    <property type="protein sequence ID" value="OCH86028.1"/>
    <property type="molecule type" value="Genomic_DNA"/>
</dbReference>